<dbReference type="Pfam" id="PF07508">
    <property type="entry name" value="Recombinase"/>
    <property type="match status" value="1"/>
</dbReference>
<dbReference type="InterPro" id="IPR011109">
    <property type="entry name" value="DNA_bind_recombinase_dom"/>
</dbReference>
<dbReference type="RefSeq" id="WP_203981427.1">
    <property type="nucleotide sequence ID" value="NZ_BAAAQJ010000007.1"/>
</dbReference>
<dbReference type="PANTHER" id="PTHR30461">
    <property type="entry name" value="DNA-INVERTASE FROM LAMBDOID PROPHAGE"/>
    <property type="match status" value="1"/>
</dbReference>
<proteinExistence type="predicted"/>
<evidence type="ECO:0000313" key="5">
    <source>
        <dbReference type="Proteomes" id="UP000653674"/>
    </source>
</evidence>
<dbReference type="Proteomes" id="UP000653674">
    <property type="component" value="Unassembled WGS sequence"/>
</dbReference>
<dbReference type="InterPro" id="IPR025827">
    <property type="entry name" value="Zn_ribbon_recom_dom"/>
</dbReference>
<dbReference type="EMBL" id="BONU01000025">
    <property type="protein sequence ID" value="GIG75007.1"/>
    <property type="molecule type" value="Genomic_DNA"/>
</dbReference>
<dbReference type="GO" id="GO:0000150">
    <property type="term" value="F:DNA strand exchange activity"/>
    <property type="evidence" value="ECO:0007669"/>
    <property type="project" value="InterPro"/>
</dbReference>
<dbReference type="Pfam" id="PF13408">
    <property type="entry name" value="Zn_ribbon_recom"/>
    <property type="match status" value="1"/>
</dbReference>
<dbReference type="InterPro" id="IPR038109">
    <property type="entry name" value="DNA_bind_recomb_sf"/>
</dbReference>
<sequence length="442" mass="49113">MSVFGGMSKGERNRIKLRVRTAMSSQTHLEGRYLGGRPPYGYTLKDLGPHPNPAKAADGKRLHGLTPDPSTAPVVQRIFSEFLAGNGLFVIAEGLTRDGIPCPSAHDRARNRHRSGIAWSKSAVRTILTNPRYTGRQVWNRQRTDEVLLDVADVAMGYTNVMRWNSQDRWVRSKTLAHTPLVDDDTFARAREILARRGTGKGGRHVEHRTRNTYVFRGAVRCAVCRRKMQGQYSHGVAYYRCRFPQEYALANRLDHPRNVYIREDAVIEPLDAWLAGLFAPHERDRTIAALADVSMPDIPNPALNQAQAMIAECDAKLERYRSALEAGADPSVVAAWIAQAQADRARAHADAARYAAGSRSDTRRMSREGITAIVNEIADAIAVLREADPADKAKLYRQLGVRLTYHPETQTVSVQAHVGRPPWGNGLCPRGDLNPHALCGH</sequence>
<keyword evidence="1" id="KW-0238">DNA-binding</keyword>
<evidence type="ECO:0000256" key="2">
    <source>
        <dbReference type="ARBA" id="ARBA00023172"/>
    </source>
</evidence>
<accession>A0A8J3LNL5</accession>
<gene>
    <name evidence="4" type="ORF">Pfl04_34110</name>
</gene>
<evidence type="ECO:0000256" key="1">
    <source>
        <dbReference type="ARBA" id="ARBA00023125"/>
    </source>
</evidence>
<dbReference type="GO" id="GO:0003677">
    <property type="term" value="F:DNA binding"/>
    <property type="evidence" value="ECO:0007669"/>
    <property type="project" value="UniProtKB-KW"/>
</dbReference>
<feature type="domain" description="Recombinase" evidence="3">
    <location>
        <begin position="39"/>
        <end position="200"/>
    </location>
</feature>
<protein>
    <recommendedName>
        <fullName evidence="3">Recombinase domain-containing protein</fullName>
    </recommendedName>
</protein>
<evidence type="ECO:0000313" key="4">
    <source>
        <dbReference type="EMBL" id="GIG75007.1"/>
    </source>
</evidence>
<name>A0A8J3LNL5_9ACTN</name>
<dbReference type="AlphaFoldDB" id="A0A8J3LNL5"/>
<keyword evidence="2" id="KW-0233">DNA recombination</keyword>
<keyword evidence="5" id="KW-1185">Reference proteome</keyword>
<dbReference type="PANTHER" id="PTHR30461:SF2">
    <property type="entry name" value="SERINE RECOMBINASE PINE-RELATED"/>
    <property type="match status" value="1"/>
</dbReference>
<comment type="caution">
    <text evidence="4">The sequence shown here is derived from an EMBL/GenBank/DDBJ whole genome shotgun (WGS) entry which is preliminary data.</text>
</comment>
<evidence type="ECO:0000259" key="3">
    <source>
        <dbReference type="PROSITE" id="PS51737"/>
    </source>
</evidence>
<reference evidence="4" key="1">
    <citation type="submission" date="2021-01" db="EMBL/GenBank/DDBJ databases">
        <title>Whole genome shotgun sequence of Planosporangium flavigriseum NBRC 105377.</title>
        <authorList>
            <person name="Komaki H."/>
            <person name="Tamura T."/>
        </authorList>
    </citation>
    <scope>NUCLEOTIDE SEQUENCE</scope>
    <source>
        <strain evidence="4">NBRC 105377</strain>
    </source>
</reference>
<organism evidence="4 5">
    <name type="scientific">Planosporangium flavigriseum</name>
    <dbReference type="NCBI Taxonomy" id="373681"/>
    <lineage>
        <taxon>Bacteria</taxon>
        <taxon>Bacillati</taxon>
        <taxon>Actinomycetota</taxon>
        <taxon>Actinomycetes</taxon>
        <taxon>Micromonosporales</taxon>
        <taxon>Micromonosporaceae</taxon>
        <taxon>Planosporangium</taxon>
    </lineage>
</organism>
<dbReference type="Gene3D" id="3.90.1750.20">
    <property type="entry name" value="Putative Large Serine Recombinase, Chain B, Domain 2"/>
    <property type="match status" value="1"/>
</dbReference>
<dbReference type="InterPro" id="IPR050639">
    <property type="entry name" value="SSR_resolvase"/>
</dbReference>
<dbReference type="PROSITE" id="PS51737">
    <property type="entry name" value="RECOMBINASE_DNA_BIND"/>
    <property type="match status" value="1"/>
</dbReference>